<dbReference type="AlphaFoldDB" id="E1QM61"/>
<dbReference type="Pfam" id="PF00753">
    <property type="entry name" value="Lactamase_B"/>
    <property type="match status" value="1"/>
</dbReference>
<proteinExistence type="inferred from homology"/>
<dbReference type="HOGENOM" id="CLU_936035_0_0_7"/>
<dbReference type="RefSeq" id="WP_013260082.1">
    <property type="nucleotide sequence ID" value="NC_014365.1"/>
</dbReference>
<gene>
    <name evidence="3" type="ordered locus">Deba_3293</name>
</gene>
<evidence type="ECO:0000259" key="2">
    <source>
        <dbReference type="SMART" id="SM00849"/>
    </source>
</evidence>
<keyword evidence="4" id="KW-1185">Reference proteome</keyword>
<dbReference type="STRING" id="644282.Deba_3293"/>
<evidence type="ECO:0000256" key="1">
    <source>
        <dbReference type="ARBA" id="ARBA00005250"/>
    </source>
</evidence>
<reference evidence="3 4" key="1">
    <citation type="journal article" date="2010" name="Stand. Genomic Sci.">
        <title>Complete genome sequence of Desulfarculus baarsii type strain (2st14).</title>
        <authorList>
            <person name="Sun H."/>
            <person name="Spring S."/>
            <person name="Lapidus A."/>
            <person name="Davenport K."/>
            <person name="Del Rio T.G."/>
            <person name="Tice H."/>
            <person name="Nolan M."/>
            <person name="Copeland A."/>
            <person name="Cheng J.F."/>
            <person name="Lucas S."/>
            <person name="Tapia R."/>
            <person name="Goodwin L."/>
            <person name="Pitluck S."/>
            <person name="Ivanova N."/>
            <person name="Pagani I."/>
            <person name="Mavromatis K."/>
            <person name="Ovchinnikova G."/>
            <person name="Pati A."/>
            <person name="Chen A."/>
            <person name="Palaniappan K."/>
            <person name="Hauser L."/>
            <person name="Chang Y.J."/>
            <person name="Jeffries C.D."/>
            <person name="Detter J.C."/>
            <person name="Han C."/>
            <person name="Rohde M."/>
            <person name="Brambilla E."/>
            <person name="Goker M."/>
            <person name="Woyke T."/>
            <person name="Bristow J."/>
            <person name="Eisen J.A."/>
            <person name="Markowitz V."/>
            <person name="Hugenholtz P."/>
            <person name="Kyrpides N.C."/>
            <person name="Klenk H.P."/>
            <person name="Land M."/>
        </authorList>
    </citation>
    <scope>NUCLEOTIDE SEQUENCE [LARGE SCALE GENOMIC DNA]</scope>
    <source>
        <strain evidence="4">ATCC 33931 / DSM 2075 / LMG 7858 / VKM B-1802 / 2st14</strain>
    </source>
</reference>
<protein>
    <submittedName>
        <fullName evidence="3">Beta-lactamase domain protein</fullName>
    </submittedName>
</protein>
<dbReference type="KEGG" id="dbr:Deba_3293"/>
<sequence>MSQPSETALGPVRFLPGPNKGKYPSCHSIYIDGAGVLIDPASDRRRLAELAAGPGVGHVWLSHWHEDHMTHLDLFEDAALFVHQADAPPLADIETFLDWYDMEGDYRQIWRAMMEKDFHYRPRRPAGWLEDGQVIDLGVVTVEVIAAPGHTPGHLALFFREPAVLFLADYDLTPFGPWYGDRHSSIAQTEDSVRRLRQLPAQAWVACHGQGLFTTQPGRLWDDYLAVIERRRQALRGLLTKPRTIDEVVAARIVYQQAKMPKEFIDFGEKAIMGKHLGELLATGEAVFENNAYRLS</sequence>
<dbReference type="Gene3D" id="3.60.15.10">
    <property type="entry name" value="Ribonuclease Z/Hydroxyacylglutathione hydrolase-like"/>
    <property type="match status" value="1"/>
</dbReference>
<dbReference type="InterPro" id="IPR050855">
    <property type="entry name" value="NDM-1-like"/>
</dbReference>
<dbReference type="GO" id="GO:0017001">
    <property type="term" value="P:antibiotic catabolic process"/>
    <property type="evidence" value="ECO:0007669"/>
    <property type="project" value="UniProtKB-ARBA"/>
</dbReference>
<dbReference type="InterPro" id="IPR001279">
    <property type="entry name" value="Metallo-B-lactamas"/>
</dbReference>
<comment type="similarity">
    <text evidence="1">Belongs to the metallo-beta-lactamase superfamily. Class-B beta-lactamase family.</text>
</comment>
<feature type="domain" description="Metallo-beta-lactamase" evidence="2">
    <location>
        <begin position="25"/>
        <end position="208"/>
    </location>
</feature>
<evidence type="ECO:0000313" key="3">
    <source>
        <dbReference type="EMBL" id="ADK86646.1"/>
    </source>
</evidence>
<dbReference type="Proteomes" id="UP000009047">
    <property type="component" value="Chromosome"/>
</dbReference>
<dbReference type="EMBL" id="CP002085">
    <property type="protein sequence ID" value="ADK86646.1"/>
    <property type="molecule type" value="Genomic_DNA"/>
</dbReference>
<evidence type="ECO:0000313" key="4">
    <source>
        <dbReference type="Proteomes" id="UP000009047"/>
    </source>
</evidence>
<dbReference type="SUPFAM" id="SSF56281">
    <property type="entry name" value="Metallo-hydrolase/oxidoreductase"/>
    <property type="match status" value="1"/>
</dbReference>
<organism evidence="3 4">
    <name type="scientific">Desulfarculus baarsii (strain ATCC 33931 / DSM 2075 / LMG 7858 / VKM B-1802 / 2st14)</name>
    <dbReference type="NCBI Taxonomy" id="644282"/>
    <lineage>
        <taxon>Bacteria</taxon>
        <taxon>Pseudomonadati</taxon>
        <taxon>Thermodesulfobacteriota</taxon>
        <taxon>Desulfarculia</taxon>
        <taxon>Desulfarculales</taxon>
        <taxon>Desulfarculaceae</taxon>
        <taxon>Desulfarculus</taxon>
    </lineage>
</organism>
<dbReference type="InterPro" id="IPR036866">
    <property type="entry name" value="RibonucZ/Hydroxyglut_hydro"/>
</dbReference>
<dbReference type="eggNOG" id="COG0491">
    <property type="taxonomic scope" value="Bacteria"/>
</dbReference>
<dbReference type="PANTHER" id="PTHR42951">
    <property type="entry name" value="METALLO-BETA-LACTAMASE DOMAIN-CONTAINING"/>
    <property type="match status" value="1"/>
</dbReference>
<dbReference type="PANTHER" id="PTHR42951:SF4">
    <property type="entry name" value="ACYL-COENZYME A THIOESTERASE MBLAC2"/>
    <property type="match status" value="1"/>
</dbReference>
<accession>E1QM61</accession>
<dbReference type="OrthoDB" id="9784009at2"/>
<name>E1QM61_DESB2</name>
<dbReference type="CDD" id="cd06262">
    <property type="entry name" value="metallo-hydrolase-like_MBL-fold"/>
    <property type="match status" value="1"/>
</dbReference>
<dbReference type="SMART" id="SM00849">
    <property type="entry name" value="Lactamase_B"/>
    <property type="match status" value="1"/>
</dbReference>